<dbReference type="SUPFAM" id="SSF103481">
    <property type="entry name" value="Multidrug resistance efflux transporter EmrE"/>
    <property type="match status" value="1"/>
</dbReference>
<dbReference type="InterPro" id="IPR000620">
    <property type="entry name" value="EamA_dom"/>
</dbReference>
<keyword evidence="4 8" id="KW-0812">Transmembrane</keyword>
<dbReference type="Proteomes" id="UP000515123">
    <property type="component" value="Linkage group 1"/>
</dbReference>
<dbReference type="RefSeq" id="XP_020092393.1">
    <property type="nucleotide sequence ID" value="XM_020236804.1"/>
</dbReference>
<dbReference type="AlphaFoldDB" id="A0A6P5FG09"/>
<dbReference type="InterPro" id="IPR037185">
    <property type="entry name" value="EmrE-like"/>
</dbReference>
<evidence type="ECO:0000256" key="3">
    <source>
        <dbReference type="ARBA" id="ARBA00022475"/>
    </source>
</evidence>
<name>A0A6P5FG09_ANACO</name>
<evidence type="ECO:0000256" key="4">
    <source>
        <dbReference type="ARBA" id="ARBA00022692"/>
    </source>
</evidence>
<comment type="subcellular location">
    <subcellularLocation>
        <location evidence="1">Cell membrane</location>
        <topology evidence="1">Multi-pass membrane protein</topology>
    </subcellularLocation>
</comment>
<evidence type="ECO:0000259" key="9">
    <source>
        <dbReference type="Pfam" id="PF00892"/>
    </source>
</evidence>
<organism evidence="10 11">
    <name type="scientific">Ananas comosus</name>
    <name type="common">Pineapple</name>
    <name type="synonym">Ananas ananas</name>
    <dbReference type="NCBI Taxonomy" id="4615"/>
    <lineage>
        <taxon>Eukaryota</taxon>
        <taxon>Viridiplantae</taxon>
        <taxon>Streptophyta</taxon>
        <taxon>Embryophyta</taxon>
        <taxon>Tracheophyta</taxon>
        <taxon>Spermatophyta</taxon>
        <taxon>Magnoliopsida</taxon>
        <taxon>Liliopsida</taxon>
        <taxon>Poales</taxon>
        <taxon>Bromeliaceae</taxon>
        <taxon>Bromelioideae</taxon>
        <taxon>Ananas</taxon>
    </lineage>
</organism>
<dbReference type="PANTHER" id="PTHR42920:SF26">
    <property type="entry name" value="OS03G0707200 PROTEIN"/>
    <property type="match status" value="1"/>
</dbReference>
<dbReference type="InterPro" id="IPR051258">
    <property type="entry name" value="Diverse_Substrate_Transporter"/>
</dbReference>
<dbReference type="GO" id="GO:0005886">
    <property type="term" value="C:plasma membrane"/>
    <property type="evidence" value="ECO:0007669"/>
    <property type="project" value="UniProtKB-SubCell"/>
</dbReference>
<feature type="domain" description="EamA" evidence="9">
    <location>
        <begin position="261"/>
        <end position="410"/>
    </location>
</feature>
<feature type="transmembrane region" description="Helical" evidence="8">
    <location>
        <begin position="232"/>
        <end position="251"/>
    </location>
</feature>
<gene>
    <name evidence="11" type="primary">LOC109712958</name>
</gene>
<evidence type="ECO:0000313" key="10">
    <source>
        <dbReference type="Proteomes" id="UP000515123"/>
    </source>
</evidence>
<reference evidence="10" key="1">
    <citation type="journal article" date="2015" name="Nat. Genet.">
        <title>The pineapple genome and the evolution of CAM photosynthesis.</title>
        <authorList>
            <person name="Ming R."/>
            <person name="VanBuren R."/>
            <person name="Wai C.M."/>
            <person name="Tang H."/>
            <person name="Schatz M.C."/>
            <person name="Bowers J.E."/>
            <person name="Lyons E."/>
            <person name="Wang M.L."/>
            <person name="Chen J."/>
            <person name="Biggers E."/>
            <person name="Zhang J."/>
            <person name="Huang L."/>
            <person name="Zhang L."/>
            <person name="Miao W."/>
            <person name="Zhang J."/>
            <person name="Ye Z."/>
            <person name="Miao C."/>
            <person name="Lin Z."/>
            <person name="Wang H."/>
            <person name="Zhou H."/>
            <person name="Yim W.C."/>
            <person name="Priest H.D."/>
            <person name="Zheng C."/>
            <person name="Woodhouse M."/>
            <person name="Edger P.P."/>
            <person name="Guyot R."/>
            <person name="Guo H.B."/>
            <person name="Guo H."/>
            <person name="Zheng G."/>
            <person name="Singh R."/>
            <person name="Sharma A."/>
            <person name="Min X."/>
            <person name="Zheng Y."/>
            <person name="Lee H."/>
            <person name="Gurtowski J."/>
            <person name="Sedlazeck F.J."/>
            <person name="Harkess A."/>
            <person name="McKain M.R."/>
            <person name="Liao Z."/>
            <person name="Fang J."/>
            <person name="Liu J."/>
            <person name="Zhang X."/>
            <person name="Zhang Q."/>
            <person name="Hu W."/>
            <person name="Qin Y."/>
            <person name="Wang K."/>
            <person name="Chen L.Y."/>
            <person name="Shirley N."/>
            <person name="Lin Y.R."/>
            <person name="Liu L.Y."/>
            <person name="Hernandez A.G."/>
            <person name="Wright C.L."/>
            <person name="Bulone V."/>
            <person name="Tuskan G.A."/>
            <person name="Heath K."/>
            <person name="Zee F."/>
            <person name="Moore P.H."/>
            <person name="Sunkar R."/>
            <person name="Leebens-Mack J.H."/>
            <person name="Mockler T."/>
            <person name="Bennetzen J.L."/>
            <person name="Freeling M."/>
            <person name="Sankoff D."/>
            <person name="Paterson A.H."/>
            <person name="Zhu X."/>
            <person name="Yang X."/>
            <person name="Smith J.A."/>
            <person name="Cushman J.C."/>
            <person name="Paull R.E."/>
            <person name="Yu Q."/>
        </authorList>
    </citation>
    <scope>NUCLEOTIDE SEQUENCE [LARGE SCALE GENOMIC DNA]</scope>
    <source>
        <strain evidence="10">cv. F153</strain>
    </source>
</reference>
<keyword evidence="3" id="KW-1003">Cell membrane</keyword>
<feature type="transmembrane region" description="Helical" evidence="8">
    <location>
        <begin position="396"/>
        <end position="415"/>
    </location>
</feature>
<keyword evidence="6 8" id="KW-0472">Membrane</keyword>
<feature type="region of interest" description="Disordered" evidence="7">
    <location>
        <begin position="35"/>
        <end position="65"/>
    </location>
</feature>
<evidence type="ECO:0000256" key="5">
    <source>
        <dbReference type="ARBA" id="ARBA00022989"/>
    </source>
</evidence>
<feature type="compositionally biased region" description="Low complexity" evidence="7">
    <location>
        <begin position="52"/>
        <end position="65"/>
    </location>
</feature>
<feature type="transmembrane region" description="Helical" evidence="8">
    <location>
        <begin position="341"/>
        <end position="360"/>
    </location>
</feature>
<dbReference type="Pfam" id="PF00892">
    <property type="entry name" value="EamA"/>
    <property type="match status" value="2"/>
</dbReference>
<feature type="transmembrane region" description="Helical" evidence="8">
    <location>
        <begin position="372"/>
        <end position="390"/>
    </location>
</feature>
<evidence type="ECO:0000256" key="1">
    <source>
        <dbReference type="ARBA" id="ARBA00004651"/>
    </source>
</evidence>
<evidence type="ECO:0000256" key="6">
    <source>
        <dbReference type="ARBA" id="ARBA00023136"/>
    </source>
</evidence>
<keyword evidence="5 8" id="KW-1133">Transmembrane helix</keyword>
<feature type="transmembrane region" description="Helical" evidence="8">
    <location>
        <begin position="291"/>
        <end position="312"/>
    </location>
</feature>
<protein>
    <submittedName>
        <fullName evidence="11">Uncharacterized protein LOC109712958 isoform X1</fullName>
    </submittedName>
</protein>
<accession>A0A6P5FG09</accession>
<reference evidence="11" key="2">
    <citation type="submission" date="2025-08" db="UniProtKB">
        <authorList>
            <consortium name="RefSeq"/>
        </authorList>
    </citation>
    <scope>IDENTIFICATION</scope>
    <source>
        <tissue evidence="11">Leaf</tissue>
    </source>
</reference>
<feature type="domain" description="EamA" evidence="9">
    <location>
        <begin position="127"/>
        <end position="251"/>
    </location>
</feature>
<proteinExistence type="inferred from homology"/>
<feature type="transmembrane region" description="Helical" evidence="8">
    <location>
        <begin position="263"/>
        <end position="279"/>
    </location>
</feature>
<evidence type="ECO:0000256" key="8">
    <source>
        <dbReference type="SAM" id="Phobius"/>
    </source>
</evidence>
<dbReference type="OrthoDB" id="2017960at2759"/>
<keyword evidence="10" id="KW-1185">Reference proteome</keyword>
<evidence type="ECO:0000256" key="7">
    <source>
        <dbReference type="SAM" id="MobiDB-lite"/>
    </source>
</evidence>
<dbReference type="GeneID" id="109712958"/>
<evidence type="ECO:0000256" key="2">
    <source>
        <dbReference type="ARBA" id="ARBA00007635"/>
    </source>
</evidence>
<sequence>MYAASPSLLWIWPPKPSSPLTISTFSSSFAAARRRRSGSSGKSRPRFCMEPSSSSSSSYSSSSFSVESKGDLELSAEKKGMISDKGVGIEGSGALDQRVVLGLGSKRFGRRPLWKRIFFASKKVRSIILLNVLTVIYASDIPVLKEVEAVTEPALFNVVRFIVSAIPFPPFVLKGCGDRHTRTAGVELGLWVSFGYVSQALGLLTSEAGRASFISTFTVIVVPLMDGMLGAAVPALTWCGAIVSLLGVAMLECVGSPPCVGDVLNILSAVFFGIHMLRTEQISRSTKKDNFLALLGFEVCVVALSSVVWFLIKDIFNDVHQLSFASCSLSKLWDFMTSFPWIPALYTGVFSTGLCLWAEMYAMGDVSATETAIIYGMEPLWGASFAWFLLDERWDTTTWIGAALVLCGSLTVQILGSAQVKSNKEEDSRSNTLKSSQKQNYFSFSAVVVDSRKDVARQFKRGEIWSHQTVVERSMWVLGIL</sequence>
<evidence type="ECO:0000313" key="11">
    <source>
        <dbReference type="RefSeq" id="XP_020092393.1"/>
    </source>
</evidence>
<dbReference type="PANTHER" id="PTHR42920">
    <property type="entry name" value="OS03G0707200 PROTEIN-RELATED"/>
    <property type="match status" value="1"/>
</dbReference>
<comment type="similarity">
    <text evidence="2">Belongs to the drug/metabolite transporter (DMT) superfamily. Plant drug/metabolite exporter (P-DME) (TC 2.A.7.4) family.</text>
</comment>